<feature type="domain" description="Fluoroacetyl-CoA-specific thioesterase-like" evidence="2">
    <location>
        <begin position="16"/>
        <end position="119"/>
    </location>
</feature>
<reference evidence="3" key="1">
    <citation type="submission" date="2024-06" db="EMBL/GenBank/DDBJ databases">
        <title>Draft Genome Sequence of Deinococcus sonorensis Type Strain KR-87, a Biofilm Producing Representative of the Genus Deinococcus.</title>
        <authorList>
            <person name="Boren L.S."/>
            <person name="Grosso R.A."/>
            <person name="Hugenberg-Cox A.N."/>
            <person name="Hill J.T.E."/>
            <person name="Albert C.M."/>
            <person name="Tuohy J.M."/>
        </authorList>
    </citation>
    <scope>NUCLEOTIDE SEQUENCE</scope>
    <source>
        <strain evidence="3">KR-87</strain>
    </source>
</reference>
<proteinExistence type="predicted"/>
<evidence type="ECO:0000256" key="1">
    <source>
        <dbReference type="PIRSR" id="PIRSR014972-1"/>
    </source>
</evidence>
<gene>
    <name evidence="3" type="ORF">ABOD76_08250</name>
</gene>
<organism evidence="3">
    <name type="scientific">Deinococcus sonorensis KR-87</name>
    <dbReference type="NCBI Taxonomy" id="694439"/>
    <lineage>
        <taxon>Bacteria</taxon>
        <taxon>Thermotogati</taxon>
        <taxon>Deinococcota</taxon>
        <taxon>Deinococci</taxon>
        <taxon>Deinococcales</taxon>
        <taxon>Deinococcaceae</taxon>
        <taxon>Deinococcus</taxon>
    </lineage>
</organism>
<feature type="active site" evidence="1">
    <location>
        <position position="44"/>
    </location>
</feature>
<sequence length="145" mass="16001">MRPLPEGHIARLEVQVTDEMTVQFDRLGPLHPVYATYQIARHFEEAGRLLLLPYLEPGEDAVGSALSVEHLASALPGMRVNITATLDSQDGRRLVASLKAVSELGDLIATGHTTQHVMSAQRLQERFAALQGRWAQQRPQEEGTP</sequence>
<protein>
    <submittedName>
        <fullName evidence="3">Thioesterase family protein</fullName>
    </submittedName>
</protein>
<dbReference type="InterPro" id="IPR054485">
    <property type="entry name" value="FlK-like_dom"/>
</dbReference>
<evidence type="ECO:0000259" key="2">
    <source>
        <dbReference type="Pfam" id="PF22636"/>
    </source>
</evidence>
<dbReference type="PANTHER" id="PTHR36934:SF1">
    <property type="entry name" value="THIOESTERASE DOMAIN-CONTAINING PROTEIN"/>
    <property type="match status" value="1"/>
</dbReference>
<dbReference type="RefSeq" id="WP_350244354.1">
    <property type="nucleotide sequence ID" value="NZ_CP158299.1"/>
</dbReference>
<feature type="active site" evidence="1">
    <location>
        <position position="36"/>
    </location>
</feature>
<dbReference type="InterPro" id="IPR029069">
    <property type="entry name" value="HotDog_dom_sf"/>
</dbReference>
<dbReference type="Pfam" id="PF22636">
    <property type="entry name" value="FlK"/>
    <property type="match status" value="1"/>
</dbReference>
<evidence type="ECO:0000313" key="3">
    <source>
        <dbReference type="EMBL" id="XBV86288.1"/>
    </source>
</evidence>
<dbReference type="PANTHER" id="PTHR36934">
    <property type="entry name" value="BLR0278 PROTEIN"/>
    <property type="match status" value="1"/>
</dbReference>
<dbReference type="Gene3D" id="3.10.129.10">
    <property type="entry name" value="Hotdog Thioesterase"/>
    <property type="match status" value="1"/>
</dbReference>
<feature type="active site" evidence="1">
    <location>
        <position position="70"/>
    </location>
</feature>
<dbReference type="SUPFAM" id="SSF54637">
    <property type="entry name" value="Thioesterase/thiol ester dehydrase-isomerase"/>
    <property type="match status" value="1"/>
</dbReference>
<name>A0AAU7UD30_9DEIO</name>
<dbReference type="KEGG" id="dsc:ABOD76_08250"/>
<dbReference type="AlphaFoldDB" id="A0AAU7UD30"/>
<dbReference type="EMBL" id="CP158299">
    <property type="protein sequence ID" value="XBV86288.1"/>
    <property type="molecule type" value="Genomic_DNA"/>
</dbReference>
<dbReference type="InterPro" id="IPR025540">
    <property type="entry name" value="FlK"/>
</dbReference>
<dbReference type="PIRSF" id="PIRSF014972">
    <property type="entry name" value="FlK"/>
    <property type="match status" value="1"/>
</dbReference>
<accession>A0AAU7UD30</accession>